<evidence type="ECO:0000256" key="11">
    <source>
        <dbReference type="ARBA" id="ARBA00046288"/>
    </source>
</evidence>
<organism evidence="12 13">
    <name type="scientific">Parthenolecanium corni</name>
    <dbReference type="NCBI Taxonomy" id="536013"/>
    <lineage>
        <taxon>Eukaryota</taxon>
        <taxon>Metazoa</taxon>
        <taxon>Ecdysozoa</taxon>
        <taxon>Arthropoda</taxon>
        <taxon>Hexapoda</taxon>
        <taxon>Insecta</taxon>
        <taxon>Pterygota</taxon>
        <taxon>Neoptera</taxon>
        <taxon>Paraneoptera</taxon>
        <taxon>Hemiptera</taxon>
        <taxon>Sternorrhyncha</taxon>
        <taxon>Coccoidea</taxon>
        <taxon>Coccidae</taxon>
        <taxon>Parthenolecanium</taxon>
    </lineage>
</organism>
<keyword evidence="8" id="KW-1133">Transmembrane helix</keyword>
<evidence type="ECO:0000256" key="4">
    <source>
        <dbReference type="ARBA" id="ARBA00022676"/>
    </source>
</evidence>
<dbReference type="EMBL" id="JBBCAQ010000037">
    <property type="protein sequence ID" value="KAK7573740.1"/>
    <property type="molecule type" value="Genomic_DNA"/>
</dbReference>
<evidence type="ECO:0000256" key="3">
    <source>
        <dbReference type="ARBA" id="ARBA00009995"/>
    </source>
</evidence>
<dbReference type="Gene3D" id="3.40.50.2000">
    <property type="entry name" value="Glycogen Phosphorylase B"/>
    <property type="match status" value="3"/>
</dbReference>
<keyword evidence="7" id="KW-0256">Endoplasmic reticulum</keyword>
<dbReference type="InterPro" id="IPR050271">
    <property type="entry name" value="UDP-glycosyltransferase"/>
</dbReference>
<protein>
    <recommendedName>
        <fullName evidence="14">Carboxypeptidase</fullName>
    </recommendedName>
</protein>
<dbReference type="PROSITE" id="PS00131">
    <property type="entry name" value="CARBOXYPEPT_SER_SER"/>
    <property type="match status" value="1"/>
</dbReference>
<reference evidence="12 13" key="1">
    <citation type="submission" date="2024-03" db="EMBL/GenBank/DDBJ databases">
        <title>Adaptation during the transition from Ophiocordyceps entomopathogen to insect associate is accompanied by gene loss and intensified selection.</title>
        <authorList>
            <person name="Ward C.M."/>
            <person name="Onetto C.A."/>
            <person name="Borneman A.R."/>
        </authorList>
    </citation>
    <scope>NUCLEOTIDE SEQUENCE [LARGE SCALE GENOMIC DNA]</scope>
    <source>
        <strain evidence="12">AWRI1</strain>
        <tissue evidence="12">Single Adult Female</tissue>
    </source>
</reference>
<dbReference type="SUPFAM" id="SSF53474">
    <property type="entry name" value="alpha/beta-Hydrolases"/>
    <property type="match status" value="2"/>
</dbReference>
<dbReference type="FunFam" id="3.40.50.2000:FF:000021">
    <property type="entry name" value="UDP-glucuronosyltransferase"/>
    <property type="match status" value="1"/>
</dbReference>
<dbReference type="GO" id="GO:0006508">
    <property type="term" value="P:proteolysis"/>
    <property type="evidence" value="ECO:0007669"/>
    <property type="project" value="InterPro"/>
</dbReference>
<accession>A0AAN9T6Z1</accession>
<evidence type="ECO:0008006" key="14">
    <source>
        <dbReference type="Google" id="ProtNLM"/>
    </source>
</evidence>
<keyword evidence="5" id="KW-0808">Transferase</keyword>
<dbReference type="InterPro" id="IPR002213">
    <property type="entry name" value="UDP_glucos_trans"/>
</dbReference>
<evidence type="ECO:0000256" key="1">
    <source>
        <dbReference type="ARBA" id="ARBA00004240"/>
    </source>
</evidence>
<gene>
    <name evidence="12" type="ORF">V9T40_010931</name>
</gene>
<dbReference type="CDD" id="cd03784">
    <property type="entry name" value="GT1_Gtf-like"/>
    <property type="match status" value="2"/>
</dbReference>
<evidence type="ECO:0000256" key="5">
    <source>
        <dbReference type="ARBA" id="ARBA00022679"/>
    </source>
</evidence>
<keyword evidence="4" id="KW-0328">Glycosyltransferase</keyword>
<dbReference type="InterPro" id="IPR001563">
    <property type="entry name" value="Peptidase_S10"/>
</dbReference>
<keyword evidence="13" id="KW-1185">Reference proteome</keyword>
<dbReference type="Pfam" id="PF00201">
    <property type="entry name" value="UDPGT"/>
    <property type="match status" value="2"/>
</dbReference>
<dbReference type="Gene3D" id="3.40.50.1820">
    <property type="entry name" value="alpha/beta hydrolase"/>
    <property type="match status" value="2"/>
</dbReference>
<keyword evidence="9" id="KW-0472">Membrane</keyword>
<keyword evidence="6" id="KW-0812">Transmembrane</keyword>
<proteinExistence type="inferred from homology"/>
<comment type="subcellular location">
    <subcellularLocation>
        <location evidence="11">Endomembrane system</location>
        <topology evidence="11">Single-pass type I membrane protein</topology>
    </subcellularLocation>
    <subcellularLocation>
        <location evidence="1">Endoplasmic reticulum</location>
    </subcellularLocation>
</comment>
<sequence>MFKFLFVCIFTYQFGCYESKALYLTPLIEKNEIEAAQRQAQVKPFLPNVKSYSGYLTVDKVYNSNVFFWFFPKISNGTNAPLIVWLQGGPGTSSLYGLFCENGPYVFRRGKLRQRRLSWTNFYNLLYVDVPVGTGFSFSNSSTECSVSCTEGSDHLFEVLRQFLLLFPEMQKKKLILSGESYAGKYLSTLAHTILTRNSTKPKINVWKIFITSAVISLEDVIPHYSSYLGAHGLLDEHGEDIMRQRQDLIVSHLRAKEYNEARDIFLEVLIGSTNISSLVRELTGHGNIYNLMKDSQYSNKHKHFQEFMNKEETKIALHVEDKKFMSSNKNILMKQKDLLKSAKGEFGIALENFSTLVCFGQFDIITSYFTHTKVIESTDWSGNWDYMQAHRQPFRKKKHLCGYYKMAKNYTEVMIRNAGHFVAEDQPRCVLEALRAFINDTYDNTSMDLKCLIITSTILCGFMEVTGNANILVVMPLPARSHFISFQPLWEKLIEEGHNLTFIAVYELKNKFRSNYTFVNLKKVNKKIKIDVAAMRKQNPIHMLISFHNICQELTEEILKDADVQNIINSHTKYDLVIAQLANTDAISALGYKFNAPVIAFFTTTMVSYYNWILGNPFPSTHIPNVLLPFTEKMSLFARTMNMMYNFITVLFYEFVSLPNSQRQIEKYFHFEKENTPFIRDIMKNISVIFVNSHYSFGYPKPDLPNVVNTAGLHLTSPAPLSKNVQKFMDEAEHGVIYLSLGSLIQPKTVENLGIIIINTMENIAQRVVMKWDSNLLPYIPKNFLVQDWLSQDAILNHPKCRLFITHGGLHSALEALNASVPLIGIPFFSDQQNNMAMMEYYKIGITLQADDVSKELLLKSIEEVLQNPKYKTNMIKRSLIFRDRPKKPLETAMYWVDHVLKHKDTDQLRSASTKLTWYELYWLDVFVFLTSNYFADTYDNISMDLKFLIITSTILCGFMEVTEGANILVVMPLPARSHFISFQPLWEKLIEEGHNLTFIAAYELKNKFRSNYTFINLKPLLRETKNNVVAMRKHNPLYNLISSTYLCQKYIEEILKYSDIQDIINSHTEYDLVIAQIINTDAIFAFGYKFKAPVIAFFQTAMLPSNNWILGNPFPSSYIPNLFSPYTEKMSLFARIVNTMYNFITVLFYEFISLPNSQTQIEKYFHFEKENTPHIKDIMKNISVTFVNSHYSFGYPKPDLPNVVNIAGLHLTSPVPLSKDIKKFMDEAEEGVIFLSLGSLIEPETVENLGKIFIHAMENLSQRVVMKWDLNLLPYIPKNFLVRDWLSQDAILNHPKCRLFITHGGLHSALEALNASVPLIGIPFFGDQHYNMGIVEYYEIGITLQVDGVSKDHVLKSIEEVLQNPKYKKNMMKRSLIFRDRPNKPLETAMYWVDHVLKHKDTDHIRSASAKLTCKPLFLTPLIEKGEIRAAQKKAEVRPFLPKVKSYSGYLTVDKEYNSNAFFWFFPKTSNWTAAPLVLVLVGGPGTSLMFGVFGETGPYVFEKDKLKKRLHSWNNFFNLLYVDVPIGTGFSFSDSSKGYGGDHSEVGGHLLEILRQFLLLFPEMQKSKLILSSESYGAKHATSLAYNILIKSTKPKINLWKIFMGSPWLSPEDMLPHFSSYLEAHGFLDGAKRNMMRQQEDLTLAYLRSKEWNEARNLCMKIFHIKDSLLYNLTGLDTKLNLIKYHRFYKNHQYFEKFINENKTKTTLHVRNEKFVTTNVSLSFHQKDFMESVRGEFGIILDNFRTLTYFGQFDILTPYPLHINVMENTDWSGNWDYTQAHRQPFRLKQCLCGYYKTAKMYTEVMIRNAGHLIPEDQPHCTLGLLLNFINSDLD</sequence>
<evidence type="ECO:0000313" key="13">
    <source>
        <dbReference type="Proteomes" id="UP001367676"/>
    </source>
</evidence>
<name>A0AAN9T6Z1_9HEMI</name>
<dbReference type="PANTHER" id="PTHR48043:SF159">
    <property type="entry name" value="EG:EG0003.4 PROTEIN-RELATED"/>
    <property type="match status" value="1"/>
</dbReference>
<comment type="similarity">
    <text evidence="2">Belongs to the peptidase S10 family.</text>
</comment>
<dbReference type="InterPro" id="IPR035595">
    <property type="entry name" value="UDP_glycos_trans_CS"/>
</dbReference>
<comment type="caution">
    <text evidence="12">The sequence shown here is derived from an EMBL/GenBank/DDBJ whole genome shotgun (WGS) entry which is preliminary data.</text>
</comment>
<evidence type="ECO:0000256" key="10">
    <source>
        <dbReference type="ARBA" id="ARBA00023180"/>
    </source>
</evidence>
<dbReference type="PROSITE" id="PS00375">
    <property type="entry name" value="UDPGT"/>
    <property type="match status" value="2"/>
</dbReference>
<dbReference type="Pfam" id="PF00450">
    <property type="entry name" value="Peptidase_S10"/>
    <property type="match status" value="2"/>
</dbReference>
<evidence type="ECO:0000256" key="6">
    <source>
        <dbReference type="ARBA" id="ARBA00022692"/>
    </source>
</evidence>
<evidence type="ECO:0000256" key="8">
    <source>
        <dbReference type="ARBA" id="ARBA00022989"/>
    </source>
</evidence>
<dbReference type="InterPro" id="IPR029058">
    <property type="entry name" value="AB_hydrolase_fold"/>
</dbReference>
<dbReference type="FunFam" id="3.40.50.2000:FF:000050">
    <property type="entry name" value="UDP-glucuronosyltransferase"/>
    <property type="match status" value="1"/>
</dbReference>
<dbReference type="GO" id="GO:0004185">
    <property type="term" value="F:serine-type carboxypeptidase activity"/>
    <property type="evidence" value="ECO:0007669"/>
    <property type="project" value="InterPro"/>
</dbReference>
<dbReference type="Proteomes" id="UP001367676">
    <property type="component" value="Unassembled WGS sequence"/>
</dbReference>
<evidence type="ECO:0000313" key="12">
    <source>
        <dbReference type="EMBL" id="KAK7573740.1"/>
    </source>
</evidence>
<dbReference type="SUPFAM" id="SSF53756">
    <property type="entry name" value="UDP-Glycosyltransferase/glycogen phosphorylase"/>
    <property type="match status" value="2"/>
</dbReference>
<evidence type="ECO:0000256" key="7">
    <source>
        <dbReference type="ARBA" id="ARBA00022824"/>
    </source>
</evidence>
<dbReference type="PANTHER" id="PTHR48043">
    <property type="entry name" value="EG:EG0003.4 PROTEIN-RELATED"/>
    <property type="match status" value="1"/>
</dbReference>
<dbReference type="GO" id="GO:0008194">
    <property type="term" value="F:UDP-glycosyltransferase activity"/>
    <property type="evidence" value="ECO:0007669"/>
    <property type="project" value="InterPro"/>
</dbReference>
<dbReference type="GO" id="GO:0005783">
    <property type="term" value="C:endoplasmic reticulum"/>
    <property type="evidence" value="ECO:0007669"/>
    <property type="project" value="UniProtKB-SubCell"/>
</dbReference>
<evidence type="ECO:0000256" key="2">
    <source>
        <dbReference type="ARBA" id="ARBA00009431"/>
    </source>
</evidence>
<dbReference type="PRINTS" id="PR00724">
    <property type="entry name" value="CRBOXYPTASEC"/>
</dbReference>
<dbReference type="InterPro" id="IPR018202">
    <property type="entry name" value="Ser_caboxypep_ser_AS"/>
</dbReference>
<comment type="similarity">
    <text evidence="3">Belongs to the UDP-glycosyltransferase family.</text>
</comment>
<evidence type="ECO:0000256" key="9">
    <source>
        <dbReference type="ARBA" id="ARBA00023136"/>
    </source>
</evidence>
<keyword evidence="10" id="KW-0325">Glycoprotein</keyword>